<reference evidence="2" key="1">
    <citation type="journal article" date="2022" name="Plant J.">
        <title>Strategies of tolerance reflected in two North American maple genomes.</title>
        <authorList>
            <person name="McEvoy S.L."/>
            <person name="Sezen U.U."/>
            <person name="Trouern-Trend A."/>
            <person name="McMahon S.M."/>
            <person name="Schaberg P.G."/>
            <person name="Yang J."/>
            <person name="Wegrzyn J.L."/>
            <person name="Swenson N.G."/>
        </authorList>
    </citation>
    <scope>NUCLEOTIDE SEQUENCE</scope>
    <source>
        <strain evidence="2">91603</strain>
    </source>
</reference>
<comment type="caution">
    <text evidence="2">The sequence shown here is derived from an EMBL/GenBank/DDBJ whole genome shotgun (WGS) entry which is preliminary data.</text>
</comment>
<accession>A0AAD5P0I4</accession>
<dbReference type="InterPro" id="IPR026960">
    <property type="entry name" value="RVT-Znf"/>
</dbReference>
<dbReference type="Pfam" id="PF13966">
    <property type="entry name" value="zf-RVT"/>
    <property type="match status" value="1"/>
</dbReference>
<gene>
    <name evidence="2" type="ORF">LWI28_027871</name>
</gene>
<organism evidence="2 3">
    <name type="scientific">Acer negundo</name>
    <name type="common">Box elder</name>
    <dbReference type="NCBI Taxonomy" id="4023"/>
    <lineage>
        <taxon>Eukaryota</taxon>
        <taxon>Viridiplantae</taxon>
        <taxon>Streptophyta</taxon>
        <taxon>Embryophyta</taxon>
        <taxon>Tracheophyta</taxon>
        <taxon>Spermatophyta</taxon>
        <taxon>Magnoliopsida</taxon>
        <taxon>eudicotyledons</taxon>
        <taxon>Gunneridae</taxon>
        <taxon>Pentapetalae</taxon>
        <taxon>rosids</taxon>
        <taxon>malvids</taxon>
        <taxon>Sapindales</taxon>
        <taxon>Sapindaceae</taxon>
        <taxon>Hippocastanoideae</taxon>
        <taxon>Acereae</taxon>
        <taxon>Acer</taxon>
    </lineage>
</organism>
<proteinExistence type="predicted"/>
<dbReference type="AlphaFoldDB" id="A0AAD5P0I4"/>
<evidence type="ECO:0000313" key="3">
    <source>
        <dbReference type="Proteomes" id="UP001064489"/>
    </source>
</evidence>
<keyword evidence="3" id="KW-1185">Reference proteome</keyword>
<dbReference type="Proteomes" id="UP001064489">
    <property type="component" value="Chromosome 6"/>
</dbReference>
<name>A0AAD5P0I4_ACENE</name>
<evidence type="ECO:0000313" key="2">
    <source>
        <dbReference type="EMBL" id="KAI9192797.1"/>
    </source>
</evidence>
<protein>
    <recommendedName>
        <fullName evidence="1">Reverse transcriptase zinc-binding domain-containing protein</fullName>
    </recommendedName>
</protein>
<feature type="domain" description="Reverse transcriptase zinc-binding" evidence="1">
    <location>
        <begin position="1"/>
        <end position="52"/>
    </location>
</feature>
<dbReference type="EMBL" id="JAJSOW010000004">
    <property type="protein sequence ID" value="KAI9192797.1"/>
    <property type="molecule type" value="Genomic_DNA"/>
</dbReference>
<sequence length="189" mass="21526">MKIFLWKACHDWLPTRVNIAKRKVPVDGMCQICLSDFETTSYALCGCSFLKFVCHQFGVLKGKKWDKTLGFLDFFYFYVNALNQDEFVLLYIIWWCLWFLRNNYAHDGGRHELGTVVEWCERYLVEYGNAIGVVVVCDSVQVLEPARWVGPMVGMYKLNTDAAIGGLHPCVGVGMVIRDNMGNVMASSA</sequence>
<reference evidence="2" key="2">
    <citation type="submission" date="2023-02" db="EMBL/GenBank/DDBJ databases">
        <authorList>
            <person name="Swenson N.G."/>
            <person name="Wegrzyn J.L."/>
            <person name="Mcevoy S.L."/>
        </authorList>
    </citation>
    <scope>NUCLEOTIDE SEQUENCE</scope>
    <source>
        <strain evidence="2">91603</strain>
        <tissue evidence="2">Leaf</tissue>
    </source>
</reference>
<evidence type="ECO:0000259" key="1">
    <source>
        <dbReference type="Pfam" id="PF13966"/>
    </source>
</evidence>